<evidence type="ECO:0000256" key="6">
    <source>
        <dbReference type="PIRSR" id="PIRSR634603-2"/>
    </source>
</evidence>
<evidence type="ECO:0000256" key="3">
    <source>
        <dbReference type="ARBA" id="ARBA00022842"/>
    </source>
</evidence>
<sequence>MKIKEILTEVKRIALKTPFITALRRVETIEFVRAKVLCDDGSLGIGEAPATFAITGEDIPIILSSIKSTKEKLLGKDILTSLELLHKMSIGSSAKAALDMAFVSLLINEKCQTPLEYFNIKDKRAIQTDITISLNHKEKMFADAKEALQNGMDILKVKLGSDISHAIEVTKLLSYELPSAKLLIDANQAWSLDESLKYVNAVEDLNIELIEQPVVADDLESLKIITNATKIPILADEATFTLEDVKRAYESSCADMINIKLMKCGGVTKAIEILEYAREKKIICMLGSMLEGPYSINAALYLAFAYRDVIKYVDLDSPLLYKEAPSELDFNFFKNSISIVRDKS</sequence>
<dbReference type="GO" id="GO:0046872">
    <property type="term" value="F:metal ion binding"/>
    <property type="evidence" value="ECO:0007669"/>
    <property type="project" value="UniProtKB-KW"/>
</dbReference>
<evidence type="ECO:0000259" key="9">
    <source>
        <dbReference type="SMART" id="SM00922"/>
    </source>
</evidence>
<dbReference type="KEGG" id="saqt:GJV85_02285"/>
<name>A0A975B2I3_9BACT</name>
<feature type="binding site" evidence="6">
    <location>
        <position position="314"/>
    </location>
    <ligand>
        <name>substrate</name>
    </ligand>
</feature>
<evidence type="ECO:0000256" key="8">
    <source>
        <dbReference type="RuleBase" id="RU366006"/>
    </source>
</evidence>
<dbReference type="SFLD" id="SFLDG00180">
    <property type="entry name" value="muconate_cycloisomerase"/>
    <property type="match status" value="1"/>
</dbReference>
<dbReference type="PANTHER" id="PTHR48073">
    <property type="entry name" value="O-SUCCINYLBENZOATE SYNTHASE-RELATED"/>
    <property type="match status" value="1"/>
</dbReference>
<dbReference type="SMART" id="SM00922">
    <property type="entry name" value="MR_MLE"/>
    <property type="match status" value="1"/>
</dbReference>
<evidence type="ECO:0000313" key="10">
    <source>
        <dbReference type="EMBL" id="QSZ43046.1"/>
    </source>
</evidence>
<gene>
    <name evidence="10" type="ORF">GJV85_02285</name>
</gene>
<dbReference type="InterPro" id="IPR036849">
    <property type="entry name" value="Enolase-like_C_sf"/>
</dbReference>
<proteinExistence type="inferred from homology"/>
<evidence type="ECO:0000256" key="5">
    <source>
        <dbReference type="PIRSR" id="PIRSR634603-1"/>
    </source>
</evidence>
<dbReference type="GO" id="GO:0016855">
    <property type="term" value="F:racemase and epimerase activity, acting on amino acids and derivatives"/>
    <property type="evidence" value="ECO:0007669"/>
    <property type="project" value="UniProtKB-UniRule"/>
</dbReference>
<reference evidence="10" key="2">
    <citation type="submission" date="2021-04" db="EMBL/GenBank/DDBJ databases">
        <title>Isolation and characterization of a novel species of the genus Sulfurimonas.</title>
        <authorList>
            <person name="Fukui M."/>
        </authorList>
    </citation>
    <scope>NUCLEOTIDE SEQUENCE</scope>
    <source>
        <strain evidence="10">H1576</strain>
    </source>
</reference>
<feature type="active site" description="Proton acceptor; specific for (R)-substrate epimerization" evidence="5">
    <location>
        <position position="158"/>
    </location>
</feature>
<evidence type="ECO:0000313" key="11">
    <source>
        <dbReference type="Proteomes" id="UP000671852"/>
    </source>
</evidence>
<dbReference type="AlphaFoldDB" id="A0A975B2I3"/>
<dbReference type="PANTHER" id="PTHR48073:SF2">
    <property type="entry name" value="O-SUCCINYLBENZOATE SYNTHASE"/>
    <property type="match status" value="1"/>
</dbReference>
<dbReference type="InterPro" id="IPR029065">
    <property type="entry name" value="Enolase_C-like"/>
</dbReference>
<feature type="binding site" evidence="7">
    <location>
        <position position="211"/>
    </location>
    <ligand>
        <name>Mg(2+)</name>
        <dbReference type="ChEBI" id="CHEBI:18420"/>
    </ligand>
</feature>
<dbReference type="InterPro" id="IPR034603">
    <property type="entry name" value="Dipeptide_epimerase"/>
</dbReference>
<evidence type="ECO:0000256" key="1">
    <source>
        <dbReference type="ARBA" id="ARBA00008031"/>
    </source>
</evidence>
<feature type="binding site" evidence="6">
    <location>
        <position position="288"/>
    </location>
    <ligand>
        <name>substrate</name>
    </ligand>
</feature>
<feature type="domain" description="Mandelate racemase/muconate lactonizing enzyme C-terminal" evidence="9">
    <location>
        <begin position="137"/>
        <end position="232"/>
    </location>
</feature>
<dbReference type="CDD" id="cd03319">
    <property type="entry name" value="L-Ala-DL-Glu_epimerase"/>
    <property type="match status" value="1"/>
</dbReference>
<comment type="cofactor">
    <cofactor evidence="7 8">
        <name>Mg(2+)</name>
        <dbReference type="ChEBI" id="CHEBI:18420"/>
    </cofactor>
    <text evidence="7 8">Binds 1 Mg(2+) ion per subunit.</text>
</comment>
<dbReference type="SUPFAM" id="SSF54826">
    <property type="entry name" value="Enolase N-terminal domain-like"/>
    <property type="match status" value="1"/>
</dbReference>
<feature type="active site" description="Proton acceptor; specific for (S)-substrate epimerization" evidence="5">
    <location>
        <position position="260"/>
    </location>
</feature>
<organism evidence="10 11">
    <name type="scientific">Sulfurimonas aquatica</name>
    <dbReference type="NCBI Taxonomy" id="2672570"/>
    <lineage>
        <taxon>Bacteria</taxon>
        <taxon>Pseudomonadati</taxon>
        <taxon>Campylobacterota</taxon>
        <taxon>Epsilonproteobacteria</taxon>
        <taxon>Campylobacterales</taxon>
        <taxon>Sulfurimonadaceae</taxon>
        <taxon>Sulfurimonas</taxon>
    </lineage>
</organism>
<feature type="binding site" evidence="6">
    <location>
        <position position="131"/>
    </location>
    <ligand>
        <name>substrate</name>
    </ligand>
</feature>
<evidence type="ECO:0000256" key="2">
    <source>
        <dbReference type="ARBA" id="ARBA00022723"/>
    </source>
</evidence>
<feature type="binding site" evidence="6">
    <location>
        <position position="316"/>
    </location>
    <ligand>
        <name>substrate</name>
    </ligand>
</feature>
<dbReference type="Pfam" id="PF13378">
    <property type="entry name" value="MR_MLE_C"/>
    <property type="match status" value="1"/>
</dbReference>
<evidence type="ECO:0000256" key="7">
    <source>
        <dbReference type="PIRSR" id="PIRSR634603-3"/>
    </source>
</evidence>
<keyword evidence="4 8" id="KW-0413">Isomerase</keyword>
<dbReference type="Gene3D" id="3.30.390.10">
    <property type="entry name" value="Enolase-like, N-terminal domain"/>
    <property type="match status" value="1"/>
</dbReference>
<reference evidence="10" key="1">
    <citation type="submission" date="2019-11" db="EMBL/GenBank/DDBJ databases">
        <authorList>
            <person name="Kojima H."/>
        </authorList>
    </citation>
    <scope>NUCLEOTIDE SEQUENCE</scope>
    <source>
        <strain evidence="10">H1576</strain>
    </source>
</reference>
<keyword evidence="3 7" id="KW-0460">Magnesium</keyword>
<dbReference type="InterPro" id="IPR029017">
    <property type="entry name" value="Enolase-like_N"/>
</dbReference>
<dbReference type="Proteomes" id="UP000671852">
    <property type="component" value="Chromosome"/>
</dbReference>
<dbReference type="SFLD" id="SFLDS00001">
    <property type="entry name" value="Enolase"/>
    <property type="match status" value="1"/>
</dbReference>
<dbReference type="EMBL" id="CP046072">
    <property type="protein sequence ID" value="QSZ43046.1"/>
    <property type="molecule type" value="Genomic_DNA"/>
</dbReference>
<feature type="binding site" evidence="7">
    <location>
        <position position="185"/>
    </location>
    <ligand>
        <name>Mg(2+)</name>
        <dbReference type="ChEBI" id="CHEBI:18420"/>
    </ligand>
</feature>
<keyword evidence="11" id="KW-1185">Reference proteome</keyword>
<comment type="similarity">
    <text evidence="1 8">Belongs to the mandelate racemase/muconate lactonizing enzyme family.</text>
</comment>
<dbReference type="Gene3D" id="3.20.20.120">
    <property type="entry name" value="Enolase-like C-terminal domain"/>
    <property type="match status" value="1"/>
</dbReference>
<feature type="binding site" evidence="6">
    <location>
        <position position="156"/>
    </location>
    <ligand>
        <name>substrate</name>
    </ligand>
</feature>
<feature type="binding site" evidence="6">
    <location>
        <position position="24"/>
    </location>
    <ligand>
        <name>substrate</name>
    </ligand>
</feature>
<feature type="binding site" evidence="6">
    <location>
        <position position="290"/>
    </location>
    <ligand>
        <name>substrate</name>
    </ligand>
</feature>
<accession>A0A975B2I3</accession>
<dbReference type="InterPro" id="IPR013342">
    <property type="entry name" value="Mandelate_racemase_C"/>
</dbReference>
<dbReference type="SUPFAM" id="SSF51604">
    <property type="entry name" value="Enolase C-terminal domain-like"/>
    <property type="match status" value="1"/>
</dbReference>
<dbReference type="EC" id="5.1.1.-" evidence="8"/>
<evidence type="ECO:0000256" key="4">
    <source>
        <dbReference type="ARBA" id="ARBA00023235"/>
    </source>
</evidence>
<keyword evidence="2 7" id="KW-0479">Metal-binding</keyword>
<feature type="binding site" evidence="7">
    <location>
        <position position="236"/>
    </location>
    <ligand>
        <name>Mg(2+)</name>
        <dbReference type="ChEBI" id="CHEBI:18420"/>
    </ligand>
</feature>
<protein>
    <recommendedName>
        <fullName evidence="8">Dipeptide epimerase</fullName>
        <ecNumber evidence="8">5.1.1.-</ecNumber>
    </recommendedName>
</protein>